<reference evidence="1 2" key="1">
    <citation type="journal article" date="2015" name="Genome Announc.">
        <title>Expanding the biotechnology potential of lactobacilli through comparative genomics of 213 strains and associated genera.</title>
        <authorList>
            <person name="Sun Z."/>
            <person name="Harris H.M."/>
            <person name="McCann A."/>
            <person name="Guo C."/>
            <person name="Argimon S."/>
            <person name="Zhang W."/>
            <person name="Yang X."/>
            <person name="Jeffery I.B."/>
            <person name="Cooney J.C."/>
            <person name="Kagawa T.F."/>
            <person name="Liu W."/>
            <person name="Song Y."/>
            <person name="Salvetti E."/>
            <person name="Wrobel A."/>
            <person name="Rasinkangas P."/>
            <person name="Parkhill J."/>
            <person name="Rea M.C."/>
            <person name="O'Sullivan O."/>
            <person name="Ritari J."/>
            <person name="Douillard F.P."/>
            <person name="Paul Ross R."/>
            <person name="Yang R."/>
            <person name="Briner A.E."/>
            <person name="Felis G.E."/>
            <person name="de Vos W.M."/>
            <person name="Barrangou R."/>
            <person name="Klaenhammer T.R."/>
            <person name="Caufield P.W."/>
            <person name="Cui Y."/>
            <person name="Zhang H."/>
            <person name="O'Toole P.W."/>
        </authorList>
    </citation>
    <scope>NUCLEOTIDE SEQUENCE [LARGE SCALE GENOMIC DNA]</scope>
    <source>
        <strain evidence="1 2">DSM 23908</strain>
    </source>
</reference>
<evidence type="ECO:0000313" key="1">
    <source>
        <dbReference type="EMBL" id="KRN12504.1"/>
    </source>
</evidence>
<evidence type="ECO:0000313" key="2">
    <source>
        <dbReference type="Proteomes" id="UP000051521"/>
    </source>
</evidence>
<organism evidence="1 2">
    <name type="scientific">Lactobacillus gigeriorum DSM 23908 = CRBIP 24.85</name>
    <dbReference type="NCBI Taxonomy" id="1423751"/>
    <lineage>
        <taxon>Bacteria</taxon>
        <taxon>Bacillati</taxon>
        <taxon>Bacillota</taxon>
        <taxon>Bacilli</taxon>
        <taxon>Lactobacillales</taxon>
        <taxon>Lactobacillaceae</taxon>
        <taxon>Lactobacillus</taxon>
    </lineage>
</organism>
<dbReference type="EMBL" id="AYZO01000012">
    <property type="protein sequence ID" value="KRN12504.1"/>
    <property type="molecule type" value="Genomic_DNA"/>
</dbReference>
<sequence length="167" mass="19186">MEVKMANLADANGRAYVDYEIYELNPKLFDTFWRQLKASSLDEYGIFITTFNKNEIEFQGTGRWTMGNTIEGILDPEEVSTLSQVATLVRENQGLLHFEYDEYEPGSEILRAVELAFSFDQAGKPIVVEETMDDYPYSKEIIESLGFMPLDELIFNDRSQINAKLIN</sequence>
<keyword evidence="2" id="KW-1185">Reference proteome</keyword>
<dbReference type="Proteomes" id="UP000051521">
    <property type="component" value="Unassembled WGS sequence"/>
</dbReference>
<gene>
    <name evidence="1" type="ORF">FC38_GL000318</name>
</gene>
<protein>
    <recommendedName>
        <fullName evidence="3">CYTH domain-containing protein</fullName>
    </recommendedName>
</protein>
<evidence type="ECO:0008006" key="3">
    <source>
        <dbReference type="Google" id="ProtNLM"/>
    </source>
</evidence>
<accession>A0ABR5PX21</accession>
<comment type="caution">
    <text evidence="1">The sequence shown here is derived from an EMBL/GenBank/DDBJ whole genome shotgun (WGS) entry which is preliminary data.</text>
</comment>
<name>A0ABR5PX21_9LACO</name>
<proteinExistence type="predicted"/>